<accession>A0AAN5CS35</accession>
<keyword evidence="3" id="KW-1185">Reference proteome</keyword>
<reference evidence="3" key="1">
    <citation type="submission" date="2022-10" db="EMBL/GenBank/DDBJ databases">
        <title>Genome assembly of Pristionchus species.</title>
        <authorList>
            <person name="Yoshida K."/>
            <person name="Sommer R.J."/>
        </authorList>
    </citation>
    <scope>NUCLEOTIDE SEQUENCE [LARGE SCALE GENOMIC DNA]</scope>
    <source>
        <strain evidence="3">RS5460</strain>
    </source>
</reference>
<evidence type="ECO:0000313" key="3">
    <source>
        <dbReference type="Proteomes" id="UP001328107"/>
    </source>
</evidence>
<sequence length="85" mass="9620">IPNDPCNEQLLINLFEQAYGNPVEFTPSLFALIRKSSLNEYVFSIAKDRTQAGKEVVQSVDSHFPNSQHKKKNKKKNEVDAVDSL</sequence>
<name>A0AAN5CS35_9BILA</name>
<comment type="caution">
    <text evidence="2">The sequence shown here is derived from an EMBL/GenBank/DDBJ whole genome shotgun (WGS) entry which is preliminary data.</text>
</comment>
<dbReference type="EMBL" id="BTRK01000004">
    <property type="protein sequence ID" value="GMR49359.1"/>
    <property type="molecule type" value="Genomic_DNA"/>
</dbReference>
<dbReference type="Proteomes" id="UP001328107">
    <property type="component" value="Unassembled WGS sequence"/>
</dbReference>
<feature type="non-terminal residue" evidence="2">
    <location>
        <position position="1"/>
    </location>
</feature>
<dbReference type="AlphaFoldDB" id="A0AAN5CS35"/>
<proteinExistence type="predicted"/>
<gene>
    <name evidence="2" type="ORF">PMAYCL1PPCAC_19554</name>
</gene>
<feature type="region of interest" description="Disordered" evidence="1">
    <location>
        <begin position="56"/>
        <end position="85"/>
    </location>
</feature>
<organism evidence="2 3">
    <name type="scientific">Pristionchus mayeri</name>
    <dbReference type="NCBI Taxonomy" id="1317129"/>
    <lineage>
        <taxon>Eukaryota</taxon>
        <taxon>Metazoa</taxon>
        <taxon>Ecdysozoa</taxon>
        <taxon>Nematoda</taxon>
        <taxon>Chromadorea</taxon>
        <taxon>Rhabditida</taxon>
        <taxon>Rhabditina</taxon>
        <taxon>Diplogasteromorpha</taxon>
        <taxon>Diplogasteroidea</taxon>
        <taxon>Neodiplogasteridae</taxon>
        <taxon>Pristionchus</taxon>
    </lineage>
</organism>
<protein>
    <submittedName>
        <fullName evidence="2">Uncharacterized protein</fullName>
    </submittedName>
</protein>
<evidence type="ECO:0000313" key="2">
    <source>
        <dbReference type="EMBL" id="GMR49359.1"/>
    </source>
</evidence>
<evidence type="ECO:0000256" key="1">
    <source>
        <dbReference type="SAM" id="MobiDB-lite"/>
    </source>
</evidence>
<feature type="non-terminal residue" evidence="2">
    <location>
        <position position="85"/>
    </location>
</feature>